<feature type="domain" description="RDD" evidence="7">
    <location>
        <begin position="17"/>
        <end position="150"/>
    </location>
</feature>
<accession>A0A3N2RJM1</accession>
<evidence type="ECO:0000256" key="4">
    <source>
        <dbReference type="ARBA" id="ARBA00022989"/>
    </source>
</evidence>
<dbReference type="GO" id="GO:0005886">
    <property type="term" value="C:plasma membrane"/>
    <property type="evidence" value="ECO:0007669"/>
    <property type="project" value="UniProtKB-SubCell"/>
</dbReference>
<gene>
    <name evidence="8" type="ORF">D9T17_07805</name>
</gene>
<dbReference type="AlphaFoldDB" id="A0A3N2RJM1"/>
<comment type="subcellular location">
    <subcellularLocation>
        <location evidence="1">Cell membrane</location>
        <topology evidence="1">Multi-pass membrane protein</topology>
    </subcellularLocation>
</comment>
<evidence type="ECO:0000313" key="9">
    <source>
        <dbReference type="Proteomes" id="UP000275910"/>
    </source>
</evidence>
<comment type="caution">
    <text evidence="8">The sequence shown here is derived from an EMBL/GenBank/DDBJ whole genome shotgun (WGS) entry which is preliminary data.</text>
</comment>
<keyword evidence="3 6" id="KW-0812">Transmembrane</keyword>
<keyword evidence="2" id="KW-1003">Cell membrane</keyword>
<organism evidence="8 9">
    <name type="scientific">Lysobacter enzymogenes</name>
    <dbReference type="NCBI Taxonomy" id="69"/>
    <lineage>
        <taxon>Bacteria</taxon>
        <taxon>Pseudomonadati</taxon>
        <taxon>Pseudomonadota</taxon>
        <taxon>Gammaproteobacteria</taxon>
        <taxon>Lysobacterales</taxon>
        <taxon>Lysobacteraceae</taxon>
        <taxon>Lysobacter</taxon>
    </lineage>
</organism>
<keyword evidence="5 6" id="KW-0472">Membrane</keyword>
<dbReference type="PANTHER" id="PTHR36115:SF10">
    <property type="entry name" value="RDD DOMAIN-CONTAINING PROTEIN"/>
    <property type="match status" value="1"/>
</dbReference>
<keyword evidence="4 6" id="KW-1133">Transmembrane helix</keyword>
<proteinExistence type="predicted"/>
<dbReference type="RefSeq" id="WP_123646918.1">
    <property type="nucleotide sequence ID" value="NZ_RCTY01000020.1"/>
</dbReference>
<protein>
    <submittedName>
        <fullName evidence="8">RDD family protein</fullName>
    </submittedName>
</protein>
<dbReference type="Pfam" id="PF06271">
    <property type="entry name" value="RDD"/>
    <property type="match status" value="1"/>
</dbReference>
<dbReference type="EMBL" id="RCTY01000020">
    <property type="protein sequence ID" value="ROU07678.1"/>
    <property type="molecule type" value="Genomic_DNA"/>
</dbReference>
<evidence type="ECO:0000256" key="3">
    <source>
        <dbReference type="ARBA" id="ARBA00022692"/>
    </source>
</evidence>
<feature type="transmembrane region" description="Helical" evidence="6">
    <location>
        <begin position="115"/>
        <end position="137"/>
    </location>
</feature>
<dbReference type="InterPro" id="IPR010432">
    <property type="entry name" value="RDD"/>
</dbReference>
<evidence type="ECO:0000259" key="7">
    <source>
        <dbReference type="Pfam" id="PF06271"/>
    </source>
</evidence>
<evidence type="ECO:0000313" key="8">
    <source>
        <dbReference type="EMBL" id="ROU07678.1"/>
    </source>
</evidence>
<evidence type="ECO:0000256" key="1">
    <source>
        <dbReference type="ARBA" id="ARBA00004651"/>
    </source>
</evidence>
<evidence type="ECO:0000256" key="2">
    <source>
        <dbReference type="ARBA" id="ARBA00022475"/>
    </source>
</evidence>
<dbReference type="PANTHER" id="PTHR36115">
    <property type="entry name" value="PROLINE-RICH ANTIGEN HOMOLOG-RELATED"/>
    <property type="match status" value="1"/>
</dbReference>
<name>A0A3N2RJM1_LYSEN</name>
<evidence type="ECO:0000256" key="6">
    <source>
        <dbReference type="SAM" id="Phobius"/>
    </source>
</evidence>
<sequence>MSTSAADATAAPDRPAALIGWRLLSLFYDFWPVLALWMLIGAVMVAAFTAAGHDTHENIRPLTAWWFLEWALCWLAAGGYATLSWRRGGQTLGMRPWRLRVGGADGGVPGWKALWLRYAVGTLSLALGGLGFWWAWFDRDRLTWHDRASGTRTVRLRKQRR</sequence>
<evidence type="ECO:0000256" key="5">
    <source>
        <dbReference type="ARBA" id="ARBA00023136"/>
    </source>
</evidence>
<reference evidence="8 9" key="1">
    <citation type="submission" date="2018-10" db="EMBL/GenBank/DDBJ databases">
        <title>The genome of Lysobacter enzymogenes OH11.</title>
        <authorList>
            <person name="Liu F."/>
            <person name="Zhao Y."/>
            <person name="Qian G."/>
            <person name="Chen Y."/>
            <person name="Xu H."/>
        </authorList>
    </citation>
    <scope>NUCLEOTIDE SEQUENCE [LARGE SCALE GENOMIC DNA]</scope>
    <source>
        <strain evidence="8 9">OH11</strain>
    </source>
</reference>
<feature type="transmembrane region" description="Helical" evidence="6">
    <location>
        <begin position="63"/>
        <end position="83"/>
    </location>
</feature>
<feature type="transmembrane region" description="Helical" evidence="6">
    <location>
        <begin position="30"/>
        <end position="51"/>
    </location>
</feature>
<dbReference type="InterPro" id="IPR051791">
    <property type="entry name" value="Pra-immunoreactive"/>
</dbReference>
<dbReference type="Proteomes" id="UP000275910">
    <property type="component" value="Unassembled WGS sequence"/>
</dbReference>